<dbReference type="Gene3D" id="1.10.260.40">
    <property type="entry name" value="lambda repressor-like DNA-binding domains"/>
    <property type="match status" value="1"/>
</dbReference>
<feature type="domain" description="HTH cro/C1-type" evidence="2">
    <location>
        <begin position="5"/>
        <end position="59"/>
    </location>
</feature>
<keyword evidence="1" id="KW-0238">DNA-binding</keyword>
<evidence type="ECO:0000256" key="1">
    <source>
        <dbReference type="ARBA" id="ARBA00023125"/>
    </source>
</evidence>
<protein>
    <submittedName>
        <fullName evidence="3">Helix-turn-helix protein</fullName>
    </submittedName>
</protein>
<name>A0A1V4SWB3_9CLOT</name>
<evidence type="ECO:0000259" key="2">
    <source>
        <dbReference type="PROSITE" id="PS50943"/>
    </source>
</evidence>
<dbReference type="GO" id="GO:0003677">
    <property type="term" value="F:DNA binding"/>
    <property type="evidence" value="ECO:0007669"/>
    <property type="project" value="UniProtKB-KW"/>
</dbReference>
<evidence type="ECO:0000313" key="4">
    <source>
        <dbReference type="Proteomes" id="UP000191448"/>
    </source>
</evidence>
<gene>
    <name evidence="3" type="ORF">CLTHE_11970</name>
</gene>
<dbReference type="PANTHER" id="PTHR46558:SF4">
    <property type="entry name" value="DNA-BIDING PHAGE PROTEIN"/>
    <property type="match status" value="1"/>
</dbReference>
<comment type="caution">
    <text evidence="3">The sequence shown here is derived from an EMBL/GenBank/DDBJ whole genome shotgun (WGS) entry which is preliminary data.</text>
</comment>
<accession>A0A1V4SWB3</accession>
<dbReference type="PROSITE" id="PS50943">
    <property type="entry name" value="HTH_CROC1"/>
    <property type="match status" value="1"/>
</dbReference>
<dbReference type="AlphaFoldDB" id="A0A1V4SWB3"/>
<dbReference type="CDD" id="cd00093">
    <property type="entry name" value="HTH_XRE"/>
    <property type="match status" value="1"/>
</dbReference>
<dbReference type="PANTHER" id="PTHR46558">
    <property type="entry name" value="TRACRIPTIONAL REGULATORY PROTEIN-RELATED-RELATED"/>
    <property type="match status" value="1"/>
</dbReference>
<dbReference type="RefSeq" id="WP_080022450.1">
    <property type="nucleotide sequence ID" value="NZ_LTAY01000031.1"/>
</dbReference>
<dbReference type="SMART" id="SM00530">
    <property type="entry name" value="HTH_XRE"/>
    <property type="match status" value="1"/>
</dbReference>
<dbReference type="OrthoDB" id="2735991at2"/>
<evidence type="ECO:0000313" key="3">
    <source>
        <dbReference type="EMBL" id="OPX48518.1"/>
    </source>
</evidence>
<sequence>MNERIKEVRLKEGLSQEKFAIKLGVSRSVIANIEYNKVEAKEYLINLIESTFNVSKDWLLNGTGNMYEATKSEREVAELMYELSKENSKLYEIVKGLTQLEPEYFECIKTLIEGLPKKES</sequence>
<dbReference type="EMBL" id="LTAY01000031">
    <property type="protein sequence ID" value="OPX48518.1"/>
    <property type="molecule type" value="Genomic_DNA"/>
</dbReference>
<dbReference type="Pfam" id="PF01381">
    <property type="entry name" value="HTH_3"/>
    <property type="match status" value="1"/>
</dbReference>
<dbReference type="SUPFAM" id="SSF47413">
    <property type="entry name" value="lambda repressor-like DNA-binding domains"/>
    <property type="match status" value="1"/>
</dbReference>
<reference evidence="3 4" key="1">
    <citation type="submission" date="2016-02" db="EMBL/GenBank/DDBJ databases">
        <title>Genome sequence of Clostridium thermobutyricum DSM 4928.</title>
        <authorList>
            <person name="Poehlein A."/>
            <person name="Daniel R."/>
        </authorList>
    </citation>
    <scope>NUCLEOTIDE SEQUENCE [LARGE SCALE GENOMIC DNA]</scope>
    <source>
        <strain evidence="3 4">DSM 4928</strain>
    </source>
</reference>
<dbReference type="InterPro" id="IPR001387">
    <property type="entry name" value="Cro/C1-type_HTH"/>
</dbReference>
<dbReference type="Proteomes" id="UP000191448">
    <property type="component" value="Unassembled WGS sequence"/>
</dbReference>
<proteinExistence type="predicted"/>
<dbReference type="InterPro" id="IPR010982">
    <property type="entry name" value="Lambda_DNA-bd_dom_sf"/>
</dbReference>
<organism evidence="3 4">
    <name type="scientific">Clostridium thermobutyricum DSM 4928</name>
    <dbReference type="NCBI Taxonomy" id="1121339"/>
    <lineage>
        <taxon>Bacteria</taxon>
        <taxon>Bacillati</taxon>
        <taxon>Bacillota</taxon>
        <taxon>Clostridia</taxon>
        <taxon>Eubacteriales</taxon>
        <taxon>Clostridiaceae</taxon>
        <taxon>Clostridium</taxon>
    </lineage>
</organism>